<evidence type="ECO:0000256" key="2">
    <source>
        <dbReference type="ARBA" id="ARBA00022670"/>
    </source>
</evidence>
<dbReference type="GO" id="GO:0004198">
    <property type="term" value="F:calcium-dependent cysteine-type endopeptidase activity"/>
    <property type="evidence" value="ECO:0007669"/>
    <property type="project" value="InterPro"/>
</dbReference>
<dbReference type="InterPro" id="IPR001300">
    <property type="entry name" value="Peptidase_C2_calpain_cat"/>
</dbReference>
<dbReference type="InterPro" id="IPR036213">
    <property type="entry name" value="Calpain_III_sf"/>
</dbReference>
<dbReference type="Gene3D" id="3.90.70.10">
    <property type="entry name" value="Cysteine proteinases"/>
    <property type="match status" value="1"/>
</dbReference>
<keyword evidence="2 7" id="KW-0645">Protease</keyword>
<dbReference type="Gene3D" id="2.60.120.380">
    <property type="match status" value="1"/>
</dbReference>
<dbReference type="InterPro" id="IPR022682">
    <property type="entry name" value="Calpain_domain_III"/>
</dbReference>
<organism evidence="10 11">
    <name type="scientific">Popillia japonica</name>
    <name type="common">Japanese beetle</name>
    <dbReference type="NCBI Taxonomy" id="7064"/>
    <lineage>
        <taxon>Eukaryota</taxon>
        <taxon>Metazoa</taxon>
        <taxon>Ecdysozoa</taxon>
        <taxon>Arthropoda</taxon>
        <taxon>Hexapoda</taxon>
        <taxon>Insecta</taxon>
        <taxon>Pterygota</taxon>
        <taxon>Neoptera</taxon>
        <taxon>Endopterygota</taxon>
        <taxon>Coleoptera</taxon>
        <taxon>Polyphaga</taxon>
        <taxon>Scarabaeiformia</taxon>
        <taxon>Scarabaeidae</taxon>
        <taxon>Rutelinae</taxon>
        <taxon>Popillia</taxon>
    </lineage>
</organism>
<evidence type="ECO:0000259" key="8">
    <source>
        <dbReference type="PROSITE" id="PS50203"/>
    </source>
</evidence>
<dbReference type="SUPFAM" id="SSF54001">
    <property type="entry name" value="Cysteine proteinases"/>
    <property type="match status" value="1"/>
</dbReference>
<accession>A0AAW1KAQ0</accession>
<reference evidence="10 11" key="1">
    <citation type="journal article" date="2024" name="BMC Genomics">
        <title>De novo assembly and annotation of Popillia japonica's genome with initial clues to its potential as an invasive pest.</title>
        <authorList>
            <person name="Cucini C."/>
            <person name="Boschi S."/>
            <person name="Funari R."/>
            <person name="Cardaioli E."/>
            <person name="Iannotti N."/>
            <person name="Marturano G."/>
            <person name="Paoli F."/>
            <person name="Bruttini M."/>
            <person name="Carapelli A."/>
            <person name="Frati F."/>
            <person name="Nardi F."/>
        </authorList>
    </citation>
    <scope>NUCLEOTIDE SEQUENCE [LARGE SCALE GENOMIC DNA]</scope>
    <source>
        <strain evidence="10">DMR45628</strain>
    </source>
</reference>
<dbReference type="GO" id="GO:0006508">
    <property type="term" value="P:proteolysis"/>
    <property type="evidence" value="ECO:0007669"/>
    <property type="project" value="UniProtKB-KW"/>
</dbReference>
<dbReference type="AlphaFoldDB" id="A0AAW1KAQ0"/>
<dbReference type="SMART" id="SM00230">
    <property type="entry name" value="CysPc"/>
    <property type="match status" value="1"/>
</dbReference>
<protein>
    <submittedName>
        <fullName evidence="10">Calpain large subunit, domain III</fullName>
    </submittedName>
</protein>
<dbReference type="PRINTS" id="PR00704">
    <property type="entry name" value="CALPAIN"/>
</dbReference>
<dbReference type="InterPro" id="IPR022683">
    <property type="entry name" value="Calpain_III"/>
</dbReference>
<comment type="similarity">
    <text evidence="1">Belongs to the peptidase C2 family.</text>
</comment>
<dbReference type="InterPro" id="IPR018247">
    <property type="entry name" value="EF_Hand_1_Ca_BS"/>
</dbReference>
<sequence length="686" mass="78436">MEQKIYLFGERGSGTVSNGDVQDFYKLREDCVRKNVLFEDPNFPADETSLFYSKDKVTSYKWLRPKEVSSNPLLFVDGASRFDVIQGSLGNCWFAAALAGLARYKHLVYQVVPNDQSFDDNYAGIFHFRFWQYGKWIDIVIDDRLPFKAVSPIKSIVESIGDLVFFKSPDKDEFWTALLEKAYAKLHGSYEALERGNSLEAMQDFTGGISEEFIADLIPENFFEVLLTAKQRCSLMACCFHEDFQARGLEPAHAYSITDIKLLDTGTTSIELIRIRNPWGRKEWTGNFCDQDSIWVKLPQSVKDEIEFQEKIDGEFWMEFSDFKNVFTFVVVCNLTPESLTCSGSKNWKLQMLEGQWVNGTTAGGSKPIENLAKNPQYLVTLEQPDSNGSGTCSIIVSLMQRNRRSQRHKGLQNLTIGYDVRRIHNAVSVPKPMNGSTLTTFRSRFRNPPLAPIRDLSCRLSLKPVTYCIIPFTAEPEQEGEYLLRIFSENGVKLEYFDQEISYNDEDIDNRITVHAENEIVSDESFHLFSKYAREGDGELNWVLLQKLLTDFYSGFTKEVCRSLVAMMDIDRSGKLSLAEFRVLWKDIQNWQTTFKLNDIDNSGNLDTSELRNALKSIGFGTNFNILNLLVRRYSDGNGKLALDDFLLSVIKLKTAIETFKSKDPGYTGSTSFTLDEWTERCIYS</sequence>
<dbReference type="CDD" id="cd00044">
    <property type="entry name" value="CysPc"/>
    <property type="match status" value="1"/>
</dbReference>
<dbReference type="SUPFAM" id="SSF47473">
    <property type="entry name" value="EF-hand"/>
    <property type="match status" value="1"/>
</dbReference>
<evidence type="ECO:0000313" key="11">
    <source>
        <dbReference type="Proteomes" id="UP001458880"/>
    </source>
</evidence>
<name>A0AAW1KAQ0_POPJA</name>
<feature type="active site" evidence="6 7">
    <location>
        <position position="92"/>
    </location>
</feature>
<dbReference type="GO" id="GO:0005737">
    <property type="term" value="C:cytoplasm"/>
    <property type="evidence" value="ECO:0007669"/>
    <property type="project" value="TreeGrafter"/>
</dbReference>
<dbReference type="FunFam" id="3.90.70.10:FF:000114">
    <property type="entry name" value="Calpain a"/>
    <property type="match status" value="1"/>
</dbReference>
<evidence type="ECO:0000256" key="1">
    <source>
        <dbReference type="ARBA" id="ARBA00007623"/>
    </source>
</evidence>
<dbReference type="Pfam" id="PF00648">
    <property type="entry name" value="Peptidase_C2"/>
    <property type="match status" value="1"/>
</dbReference>
<dbReference type="InterPro" id="IPR000169">
    <property type="entry name" value="Pept_cys_AS"/>
</dbReference>
<feature type="domain" description="Calpain catalytic" evidence="8">
    <location>
        <begin position="37"/>
        <end position="336"/>
    </location>
</feature>
<dbReference type="PROSITE" id="PS00018">
    <property type="entry name" value="EF_HAND_1"/>
    <property type="match status" value="1"/>
</dbReference>
<dbReference type="PANTHER" id="PTHR10183">
    <property type="entry name" value="CALPAIN"/>
    <property type="match status" value="1"/>
</dbReference>
<comment type="caution">
    <text evidence="10">The sequence shown here is derived from an EMBL/GenBank/DDBJ whole genome shotgun (WGS) entry which is preliminary data.</text>
</comment>
<dbReference type="InterPro" id="IPR011992">
    <property type="entry name" value="EF-hand-dom_pair"/>
</dbReference>
<feature type="domain" description="EF-hand" evidence="9">
    <location>
        <begin position="587"/>
        <end position="622"/>
    </location>
</feature>
<evidence type="ECO:0000256" key="5">
    <source>
        <dbReference type="ARBA" id="ARBA00022837"/>
    </source>
</evidence>
<dbReference type="InterPro" id="IPR038765">
    <property type="entry name" value="Papain-like_cys_pep_sf"/>
</dbReference>
<dbReference type="GO" id="GO:0005509">
    <property type="term" value="F:calcium ion binding"/>
    <property type="evidence" value="ECO:0007669"/>
    <property type="project" value="InterPro"/>
</dbReference>
<dbReference type="Gene3D" id="1.10.238.10">
    <property type="entry name" value="EF-hand"/>
    <property type="match status" value="1"/>
</dbReference>
<dbReference type="SMART" id="SM00720">
    <property type="entry name" value="calpain_III"/>
    <property type="match status" value="1"/>
</dbReference>
<dbReference type="EMBL" id="JASPKY010000253">
    <property type="protein sequence ID" value="KAK9716741.1"/>
    <property type="molecule type" value="Genomic_DNA"/>
</dbReference>
<dbReference type="Pfam" id="PF13833">
    <property type="entry name" value="EF-hand_8"/>
    <property type="match status" value="1"/>
</dbReference>
<dbReference type="PROSITE" id="PS50203">
    <property type="entry name" value="CALPAIN_CAT"/>
    <property type="match status" value="1"/>
</dbReference>
<evidence type="ECO:0000256" key="4">
    <source>
        <dbReference type="ARBA" id="ARBA00022807"/>
    </source>
</evidence>
<dbReference type="Pfam" id="PF01067">
    <property type="entry name" value="Calpain_III"/>
    <property type="match status" value="1"/>
</dbReference>
<gene>
    <name evidence="10" type="ORF">QE152_g24541</name>
</gene>
<feature type="active site" evidence="6 7">
    <location>
        <position position="253"/>
    </location>
</feature>
<evidence type="ECO:0000256" key="6">
    <source>
        <dbReference type="PIRSR" id="PIRSR622684-1"/>
    </source>
</evidence>
<keyword evidence="3 7" id="KW-0378">Hydrolase</keyword>
<dbReference type="InterPro" id="IPR002048">
    <property type="entry name" value="EF_hand_dom"/>
</dbReference>
<dbReference type="PROSITE" id="PS50222">
    <property type="entry name" value="EF_HAND_2"/>
    <property type="match status" value="1"/>
</dbReference>
<dbReference type="PROSITE" id="PS00139">
    <property type="entry name" value="THIOL_PROTEASE_CYS"/>
    <property type="match status" value="1"/>
</dbReference>
<proteinExistence type="inferred from homology"/>
<evidence type="ECO:0000259" key="9">
    <source>
        <dbReference type="PROSITE" id="PS50222"/>
    </source>
</evidence>
<keyword evidence="5" id="KW-0106">Calcium</keyword>
<dbReference type="SMART" id="SM00054">
    <property type="entry name" value="EFh"/>
    <property type="match status" value="2"/>
</dbReference>
<dbReference type="InterPro" id="IPR022684">
    <property type="entry name" value="Calpain_cysteine_protease"/>
</dbReference>
<feature type="active site" evidence="6 7">
    <location>
        <position position="277"/>
    </location>
</feature>
<evidence type="ECO:0000313" key="10">
    <source>
        <dbReference type="EMBL" id="KAK9716741.1"/>
    </source>
</evidence>
<evidence type="ECO:0000256" key="7">
    <source>
        <dbReference type="PROSITE-ProRule" id="PRU00239"/>
    </source>
</evidence>
<dbReference type="SUPFAM" id="SSF49758">
    <property type="entry name" value="Calpain large subunit, middle domain (domain III)"/>
    <property type="match status" value="1"/>
</dbReference>
<dbReference type="PANTHER" id="PTHR10183:SF433">
    <property type="entry name" value="CALPAIN-A-RELATED"/>
    <property type="match status" value="1"/>
</dbReference>
<keyword evidence="11" id="KW-1185">Reference proteome</keyword>
<keyword evidence="4 7" id="KW-0788">Thiol protease</keyword>
<dbReference type="Proteomes" id="UP001458880">
    <property type="component" value="Unassembled WGS sequence"/>
</dbReference>
<evidence type="ECO:0000256" key="3">
    <source>
        <dbReference type="ARBA" id="ARBA00022801"/>
    </source>
</evidence>